<feature type="non-terminal residue" evidence="2">
    <location>
        <position position="86"/>
    </location>
</feature>
<accession>A0A2P5BKN7</accession>
<evidence type="ECO:0000313" key="3">
    <source>
        <dbReference type="Proteomes" id="UP000237000"/>
    </source>
</evidence>
<evidence type="ECO:0000313" key="2">
    <source>
        <dbReference type="EMBL" id="PON49354.1"/>
    </source>
</evidence>
<gene>
    <name evidence="2" type="ORF">TorRG33x02_317950</name>
</gene>
<keyword evidence="3" id="KW-1185">Reference proteome</keyword>
<reference evidence="3" key="1">
    <citation type="submission" date="2016-06" db="EMBL/GenBank/DDBJ databases">
        <title>Parallel loss of symbiosis genes in relatives of nitrogen-fixing non-legume Parasponia.</title>
        <authorList>
            <person name="Van Velzen R."/>
            <person name="Holmer R."/>
            <person name="Bu F."/>
            <person name="Rutten L."/>
            <person name="Van Zeijl A."/>
            <person name="Liu W."/>
            <person name="Santuari L."/>
            <person name="Cao Q."/>
            <person name="Sharma T."/>
            <person name="Shen D."/>
            <person name="Roswanjaya Y."/>
            <person name="Wardhani T."/>
            <person name="Kalhor M.S."/>
            <person name="Jansen J."/>
            <person name="Van den Hoogen J."/>
            <person name="Gungor B."/>
            <person name="Hartog M."/>
            <person name="Hontelez J."/>
            <person name="Verver J."/>
            <person name="Yang W.-C."/>
            <person name="Schijlen E."/>
            <person name="Repin R."/>
            <person name="Schilthuizen M."/>
            <person name="Schranz E."/>
            <person name="Heidstra R."/>
            <person name="Miyata K."/>
            <person name="Fedorova E."/>
            <person name="Kohlen W."/>
            <person name="Bisseling T."/>
            <person name="Smit S."/>
            <person name="Geurts R."/>
        </authorList>
    </citation>
    <scope>NUCLEOTIDE SEQUENCE [LARGE SCALE GENOMIC DNA]</scope>
    <source>
        <strain evidence="3">cv. RG33-2</strain>
    </source>
</reference>
<comment type="caution">
    <text evidence="2">The sequence shown here is derived from an EMBL/GenBank/DDBJ whole genome shotgun (WGS) entry which is preliminary data.</text>
</comment>
<evidence type="ECO:0000256" key="1">
    <source>
        <dbReference type="SAM" id="MobiDB-lite"/>
    </source>
</evidence>
<dbReference type="EMBL" id="JXTC01000503">
    <property type="protein sequence ID" value="PON49354.1"/>
    <property type="molecule type" value="Genomic_DNA"/>
</dbReference>
<organism evidence="2 3">
    <name type="scientific">Trema orientale</name>
    <name type="common">Charcoal tree</name>
    <name type="synonym">Celtis orientalis</name>
    <dbReference type="NCBI Taxonomy" id="63057"/>
    <lineage>
        <taxon>Eukaryota</taxon>
        <taxon>Viridiplantae</taxon>
        <taxon>Streptophyta</taxon>
        <taxon>Embryophyta</taxon>
        <taxon>Tracheophyta</taxon>
        <taxon>Spermatophyta</taxon>
        <taxon>Magnoliopsida</taxon>
        <taxon>eudicotyledons</taxon>
        <taxon>Gunneridae</taxon>
        <taxon>Pentapetalae</taxon>
        <taxon>rosids</taxon>
        <taxon>fabids</taxon>
        <taxon>Rosales</taxon>
        <taxon>Cannabaceae</taxon>
        <taxon>Trema</taxon>
    </lineage>
</organism>
<feature type="compositionally biased region" description="Basic and acidic residues" evidence="1">
    <location>
        <begin position="40"/>
        <end position="52"/>
    </location>
</feature>
<sequence length="86" mass="9369">MGRCQNQAISGHLKDAQPVHHHLSSTPSPSSSSEQPHAMWRSEELTSSRESDCYGSTEAILVVNSTCPGQRRASLASNHHETSPEM</sequence>
<protein>
    <submittedName>
        <fullName evidence="2">Uncharacterized protein</fullName>
    </submittedName>
</protein>
<dbReference type="InParanoid" id="A0A2P5BKN7"/>
<dbReference type="Proteomes" id="UP000237000">
    <property type="component" value="Unassembled WGS sequence"/>
</dbReference>
<name>A0A2P5BKN7_TREOI</name>
<feature type="compositionally biased region" description="Low complexity" evidence="1">
    <location>
        <begin position="24"/>
        <end position="37"/>
    </location>
</feature>
<proteinExistence type="predicted"/>
<dbReference type="AlphaFoldDB" id="A0A2P5BKN7"/>
<feature type="region of interest" description="Disordered" evidence="1">
    <location>
        <begin position="1"/>
        <end position="52"/>
    </location>
</feature>